<feature type="compositionally biased region" description="Polar residues" evidence="1">
    <location>
        <begin position="925"/>
        <end position="957"/>
    </location>
</feature>
<dbReference type="PANTHER" id="PTHR37784:SF1">
    <property type="entry name" value="GLYCOLYTIC GENES TRANSCRIPTIONAL ACTIVATOR GCR1"/>
    <property type="match status" value="1"/>
</dbReference>
<feature type="region of interest" description="Disordered" evidence="1">
    <location>
        <begin position="723"/>
        <end position="774"/>
    </location>
</feature>
<dbReference type="GO" id="GO:0060963">
    <property type="term" value="P:positive regulation of ribosomal protein gene transcription by RNA polymerase II"/>
    <property type="evidence" value="ECO:0007669"/>
    <property type="project" value="EnsemblFungi"/>
</dbReference>
<dbReference type="EMBL" id="LLZZ01000171">
    <property type="protein sequence ID" value="KTA96626.1"/>
    <property type="molecule type" value="Genomic_DNA"/>
</dbReference>
<feature type="compositionally biased region" description="Polar residues" evidence="1">
    <location>
        <begin position="555"/>
        <end position="569"/>
    </location>
</feature>
<accession>A0A0W0CAT6</accession>
<sequence>MNFLGLSPITKGDTTNVSKTNKADEESVSNLNRGMSAPSLSTSIFAMPRTIPTTNNDKQKQNWNVISENQTNPAQETIDARKFNEDATSPKQVDITNNKLKSLLLKQEEHSNINSADTTTNFYAISQYILQSYFKANSSDLASLKLVDLIVDQTYQDSLTLRKLNETTAMQPYQYFNTVSRNPDISRCPIFALAVYFVIRWSHPNPPITINNYHLISLLDSNFIDPNAKLVNNENPDHQQLSQNTKILRSEIFHPSPDMIELVFPWLPALKQDMLLIDRTNYKLFSLCELFEFMGKVIIQDLRYLSQHSMLLPKIVEFISKFIPELFENEQFKSSSEDEFMMERQGSDFQPNSYDTNLQSISREGTQNGYINNSVLEKMIESQFVSLSKKLTTENIRLSQEITQLKSDLNSVTSMCNQILQLQRKIANGENQTRDRSMGNSVNGEGNIIILDKNALNSQLINQLVHSADDTSQQKGLESSQLAPIGTFNSLQSKLQNSEAQKRKLPFPSHQAATSNIVNVPMNNANGGASPYSPSINMQPDSPYNKRYRLEDKSTPSQNALDSLLSKSVASPRVGGSSVNGSNIMDSPRSNRNNSIDKKFFMTGQYNSPGGNQGTFTDGSFNRILSDIPYKAASREETIIKPLSPNVPILPVNTTISHRRQQGALKKLVERPTLPITESTTSLPPSPDAQSAIDSNQLPKPQLASRASTIVDPDLSVEVMHTIPAPGHSNLQHTLEKGYEGKSSRDDIEKNKKMETQKRRKGDGASKPEHLPPLKYKLSRDNKTIWDLYAEWYIGLNGQPSIRKLIEDYGYRRWKVSDDSHFFPTRRVIIDYIETECDRGIKLGRFTNPNQPREDIRKIIVGDLERFRINNALTLNSLSVYFRKLIKENNEICIFENFNNWQVRAMTEEEKIRYCKRQHGPADRNVTTTNESHSSVTDSQRPNMIAKQTFNNPIENPTTTSIERESSSSSEKNSSPRQEDAEVGNTLPKNADADDDRNNEHNDNVTNNEFNDKDETA</sequence>
<feature type="compositionally biased region" description="Polar residues" evidence="1">
    <location>
        <begin position="519"/>
        <end position="542"/>
    </location>
</feature>
<dbReference type="InterPro" id="IPR052146">
    <property type="entry name" value="HOT1"/>
</dbReference>
<dbReference type="VEuPathDB" id="FungiDB:B1J91_H05379g"/>
<dbReference type="Pfam" id="PF12550">
    <property type="entry name" value="GCR1_C"/>
    <property type="match status" value="1"/>
</dbReference>
<evidence type="ECO:0000259" key="2">
    <source>
        <dbReference type="Pfam" id="PF12550"/>
    </source>
</evidence>
<dbReference type="GO" id="GO:0000978">
    <property type="term" value="F:RNA polymerase II cis-regulatory region sequence-specific DNA binding"/>
    <property type="evidence" value="ECO:0007669"/>
    <property type="project" value="EnsemblFungi"/>
</dbReference>
<dbReference type="PANTHER" id="PTHR37784">
    <property type="entry name" value="PROTEIN MSN1"/>
    <property type="match status" value="1"/>
</dbReference>
<dbReference type="OMA" id="TIWDLYT"/>
<dbReference type="Proteomes" id="UP000054886">
    <property type="component" value="Unassembled WGS sequence"/>
</dbReference>
<evidence type="ECO:0000313" key="3">
    <source>
        <dbReference type="EMBL" id="KTA96626.1"/>
    </source>
</evidence>
<dbReference type="GO" id="GO:0005667">
    <property type="term" value="C:transcription regulator complex"/>
    <property type="evidence" value="ECO:0007669"/>
    <property type="project" value="EnsemblFungi"/>
</dbReference>
<dbReference type="Gene3D" id="1.10.443.20">
    <property type="entry name" value="Centromere DNA-binding protein complex CBF3 subunit, domain 2"/>
    <property type="match status" value="1"/>
</dbReference>
<dbReference type="InterPro" id="IPR038279">
    <property type="entry name" value="Ndc10_dom2_sf"/>
</dbReference>
<feature type="compositionally biased region" description="Basic and acidic residues" evidence="1">
    <location>
        <begin position="734"/>
        <end position="774"/>
    </location>
</feature>
<dbReference type="GO" id="GO:0006110">
    <property type="term" value="P:regulation of glycolytic process"/>
    <property type="evidence" value="ECO:0007669"/>
    <property type="project" value="EnsemblFungi"/>
</dbReference>
<dbReference type="GO" id="GO:0061435">
    <property type="term" value="P:positive regulation of transcription from a mobile element promoter"/>
    <property type="evidence" value="ECO:0007669"/>
    <property type="project" value="EnsemblFungi"/>
</dbReference>
<evidence type="ECO:0000256" key="1">
    <source>
        <dbReference type="SAM" id="MobiDB-lite"/>
    </source>
</evidence>
<dbReference type="VEuPathDB" id="FungiDB:GVI51_H05225"/>
<protein>
    <submittedName>
        <fullName evidence="3">Glycolytic genes transcriptional activator GCR1</fullName>
    </submittedName>
</protein>
<dbReference type="VEuPathDB" id="FungiDB:CAGL0H05379g"/>
<dbReference type="InterPro" id="IPR022210">
    <property type="entry name" value="TF_GCR1-like"/>
</dbReference>
<proteinExistence type="predicted"/>
<feature type="compositionally biased region" description="Polar residues" evidence="1">
    <location>
        <begin position="676"/>
        <end position="699"/>
    </location>
</feature>
<feature type="region of interest" description="Disordered" evidence="1">
    <location>
        <begin position="921"/>
        <end position="1017"/>
    </location>
</feature>
<dbReference type="VEuPathDB" id="FungiDB:GWK60_H05291"/>
<dbReference type="GO" id="GO:0001228">
    <property type="term" value="F:DNA-binding transcription activator activity, RNA polymerase II-specific"/>
    <property type="evidence" value="ECO:0007669"/>
    <property type="project" value="EnsemblFungi"/>
</dbReference>
<dbReference type="PhylomeDB" id="A0A0W0CAT6"/>
<feature type="domain" description="Transcription activator GCR1-like" evidence="2">
    <location>
        <begin position="776"/>
        <end position="842"/>
    </location>
</feature>
<comment type="caution">
    <text evidence="3">The sequence shown here is derived from an EMBL/GenBank/DDBJ whole genome shotgun (WGS) entry which is preliminary data.</text>
</comment>
<feature type="compositionally biased region" description="Polar residues" evidence="1">
    <location>
        <begin position="577"/>
        <end position="593"/>
    </location>
</feature>
<evidence type="ECO:0000313" key="4">
    <source>
        <dbReference type="Proteomes" id="UP000054886"/>
    </source>
</evidence>
<dbReference type="GO" id="GO:0000122">
    <property type="term" value="P:negative regulation of transcription by RNA polymerase II"/>
    <property type="evidence" value="ECO:0007669"/>
    <property type="project" value="EnsemblFungi"/>
</dbReference>
<reference evidence="3 4" key="1">
    <citation type="submission" date="2015-10" db="EMBL/GenBank/DDBJ databases">
        <title>Draft genomes sequences of Candida glabrata isolates 1A, 1B, 2A, 2B, 3A and 3B.</title>
        <authorList>
            <person name="Haavelsrud O.E."/>
            <person name="Gaustad P."/>
        </authorList>
    </citation>
    <scope>NUCLEOTIDE SEQUENCE [LARGE SCALE GENOMIC DNA]</scope>
    <source>
        <strain evidence="3">910700640</strain>
    </source>
</reference>
<name>A0A0W0CAT6_CANGB</name>
<dbReference type="VEuPathDB" id="FungiDB:GW608_H05379"/>
<dbReference type="AlphaFoldDB" id="A0A0W0CAT6"/>
<feature type="region of interest" description="Disordered" evidence="1">
    <location>
        <begin position="519"/>
        <end position="593"/>
    </location>
</feature>
<feature type="region of interest" description="Disordered" evidence="1">
    <location>
        <begin position="1"/>
        <end position="34"/>
    </location>
</feature>
<feature type="region of interest" description="Disordered" evidence="1">
    <location>
        <begin position="664"/>
        <end position="706"/>
    </location>
</feature>
<organism evidence="3 4">
    <name type="scientific">Candida glabrata</name>
    <name type="common">Yeast</name>
    <name type="synonym">Torulopsis glabrata</name>
    <dbReference type="NCBI Taxonomy" id="5478"/>
    <lineage>
        <taxon>Eukaryota</taxon>
        <taxon>Fungi</taxon>
        <taxon>Dikarya</taxon>
        <taxon>Ascomycota</taxon>
        <taxon>Saccharomycotina</taxon>
        <taxon>Saccharomycetes</taxon>
        <taxon>Saccharomycetales</taxon>
        <taxon>Saccharomycetaceae</taxon>
        <taxon>Nakaseomyces</taxon>
    </lineage>
</organism>
<dbReference type="GO" id="GO:0034728">
    <property type="term" value="P:nucleosome organization"/>
    <property type="evidence" value="ECO:0007669"/>
    <property type="project" value="EnsemblFungi"/>
</dbReference>
<gene>
    <name evidence="3" type="ORF">AO440_002124</name>
</gene>
<dbReference type="GO" id="GO:0005635">
    <property type="term" value="C:nuclear envelope"/>
    <property type="evidence" value="ECO:0007669"/>
    <property type="project" value="EnsemblFungi"/>
</dbReference>